<feature type="domain" description="Peptidase S26" evidence="8">
    <location>
        <begin position="42"/>
        <end position="227"/>
    </location>
</feature>
<dbReference type="Pfam" id="PF10502">
    <property type="entry name" value="Peptidase_S26"/>
    <property type="match status" value="1"/>
</dbReference>
<protein>
    <recommendedName>
        <fullName evidence="4 6">Signal peptidase I</fullName>
        <ecNumber evidence="4 6">3.4.21.89</ecNumber>
    </recommendedName>
</protein>
<accession>A0ABP9B8U3</accession>
<keyword evidence="6" id="KW-1133">Transmembrane helix</keyword>
<dbReference type="SUPFAM" id="SSF51306">
    <property type="entry name" value="LexA/Signal peptidase"/>
    <property type="match status" value="1"/>
</dbReference>
<dbReference type="PANTHER" id="PTHR43390">
    <property type="entry name" value="SIGNAL PEPTIDASE I"/>
    <property type="match status" value="1"/>
</dbReference>
<evidence type="ECO:0000256" key="4">
    <source>
        <dbReference type="ARBA" id="ARBA00013208"/>
    </source>
</evidence>
<evidence type="ECO:0000259" key="8">
    <source>
        <dbReference type="Pfam" id="PF10502"/>
    </source>
</evidence>
<keyword evidence="10" id="KW-1185">Reference proteome</keyword>
<dbReference type="Gene3D" id="2.10.109.10">
    <property type="entry name" value="Umud Fragment, subunit A"/>
    <property type="match status" value="1"/>
</dbReference>
<dbReference type="EC" id="3.4.21.89" evidence="4 6"/>
<evidence type="ECO:0000313" key="10">
    <source>
        <dbReference type="Proteomes" id="UP001500187"/>
    </source>
</evidence>
<dbReference type="InterPro" id="IPR036286">
    <property type="entry name" value="LexA/Signal_pep-like_sf"/>
</dbReference>
<dbReference type="CDD" id="cd06530">
    <property type="entry name" value="S26_SPase_I"/>
    <property type="match status" value="1"/>
</dbReference>
<reference evidence="10" key="1">
    <citation type="journal article" date="2019" name="Int. J. Syst. Evol. Microbiol.">
        <title>The Global Catalogue of Microorganisms (GCM) 10K type strain sequencing project: providing services to taxonomists for standard genome sequencing and annotation.</title>
        <authorList>
            <consortium name="The Broad Institute Genomics Platform"/>
            <consortium name="The Broad Institute Genome Sequencing Center for Infectious Disease"/>
            <person name="Wu L."/>
            <person name="Ma J."/>
        </authorList>
    </citation>
    <scope>NUCLEOTIDE SEQUENCE [LARGE SCALE GENOMIC DNA]</scope>
    <source>
        <strain evidence="10">JCM 18541</strain>
    </source>
</reference>
<keyword evidence="6" id="KW-0645">Protease</keyword>
<keyword evidence="6" id="KW-0812">Transmembrane</keyword>
<comment type="subcellular location">
    <subcellularLocation>
        <location evidence="2">Cell membrane</location>
        <topology evidence="2">Single-pass type II membrane protein</topology>
    </subcellularLocation>
    <subcellularLocation>
        <location evidence="6">Membrane</location>
        <topology evidence="6">Single-pass type II membrane protein</topology>
    </subcellularLocation>
</comment>
<dbReference type="Proteomes" id="UP001500187">
    <property type="component" value="Unassembled WGS sequence"/>
</dbReference>
<comment type="similarity">
    <text evidence="3 6">Belongs to the peptidase S26 family.</text>
</comment>
<comment type="catalytic activity">
    <reaction evidence="1 6">
        <text>Cleavage of hydrophobic, N-terminal signal or leader sequences from secreted and periplasmic proteins.</text>
        <dbReference type="EC" id="3.4.21.89"/>
    </reaction>
</comment>
<evidence type="ECO:0000256" key="5">
    <source>
        <dbReference type="ARBA" id="ARBA00022801"/>
    </source>
</evidence>
<gene>
    <name evidence="9" type="ORF">GCM10023352_08440</name>
</gene>
<dbReference type="PROSITE" id="PS00761">
    <property type="entry name" value="SPASE_I_3"/>
    <property type="match status" value="1"/>
</dbReference>
<keyword evidence="6" id="KW-0472">Membrane</keyword>
<dbReference type="InterPro" id="IPR019533">
    <property type="entry name" value="Peptidase_S26"/>
</dbReference>
<organism evidence="9 10">
    <name type="scientific">Rothia endophytica</name>
    <dbReference type="NCBI Taxonomy" id="1324766"/>
    <lineage>
        <taxon>Bacteria</taxon>
        <taxon>Bacillati</taxon>
        <taxon>Actinomycetota</taxon>
        <taxon>Actinomycetes</taxon>
        <taxon>Micrococcales</taxon>
        <taxon>Micrococcaceae</taxon>
        <taxon>Rothia</taxon>
    </lineage>
</organism>
<feature type="region of interest" description="Disordered" evidence="7">
    <location>
        <begin position="1"/>
        <end position="35"/>
    </location>
</feature>
<dbReference type="PRINTS" id="PR00727">
    <property type="entry name" value="LEADERPTASE"/>
</dbReference>
<name>A0ABP9B8U3_9MICC</name>
<evidence type="ECO:0000256" key="3">
    <source>
        <dbReference type="ARBA" id="ARBA00009370"/>
    </source>
</evidence>
<dbReference type="InterPro" id="IPR000223">
    <property type="entry name" value="Pept_S26A_signal_pept_1"/>
</dbReference>
<evidence type="ECO:0000313" key="9">
    <source>
        <dbReference type="EMBL" id="GAA4792286.1"/>
    </source>
</evidence>
<proteinExistence type="inferred from homology"/>
<evidence type="ECO:0000256" key="1">
    <source>
        <dbReference type="ARBA" id="ARBA00000677"/>
    </source>
</evidence>
<evidence type="ECO:0000256" key="7">
    <source>
        <dbReference type="SAM" id="MobiDB-lite"/>
    </source>
</evidence>
<comment type="caution">
    <text evidence="9">The sequence shown here is derived from an EMBL/GenBank/DDBJ whole genome shotgun (WGS) entry which is preliminary data.</text>
</comment>
<evidence type="ECO:0000256" key="2">
    <source>
        <dbReference type="ARBA" id="ARBA00004401"/>
    </source>
</evidence>
<keyword evidence="5 6" id="KW-0378">Hydrolase</keyword>
<dbReference type="NCBIfam" id="TIGR02227">
    <property type="entry name" value="sigpep_I_bact"/>
    <property type="match status" value="1"/>
</dbReference>
<feature type="transmembrane region" description="Helical" evidence="6">
    <location>
        <begin position="44"/>
        <end position="67"/>
    </location>
</feature>
<dbReference type="InterPro" id="IPR019758">
    <property type="entry name" value="Pept_S26A_signal_pept_1_CS"/>
</dbReference>
<evidence type="ECO:0000256" key="6">
    <source>
        <dbReference type="RuleBase" id="RU362042"/>
    </source>
</evidence>
<dbReference type="PANTHER" id="PTHR43390:SF1">
    <property type="entry name" value="CHLOROPLAST PROCESSING PEPTIDASE"/>
    <property type="match status" value="1"/>
</dbReference>
<sequence length="249" mass="27449">MGAMDKAHNDSQPFEEVPSEADEKTADTPRGGKQRRENSVLKEYGLIILYALLIAYLLKTFILRGFYIPSSSMEDTLQINDRVFVNVAGSLFSDADRGDVVVFKDTQNWMPPTTGSNPVRNALSFVGIMPDISSNYLVKRVIGVGGDHVVGHEDGSISINGVTLNETYLKDGVSPTEIPFDVIVPQNSYFVMGDNRSNSADSRYHIETRTEFINEADVEGEVFVVAWPVQRFTFTGGAPEVFANVPEGE</sequence>
<dbReference type="EMBL" id="BAABKP010000001">
    <property type="protein sequence ID" value="GAA4792286.1"/>
    <property type="molecule type" value="Genomic_DNA"/>
</dbReference>